<protein>
    <submittedName>
        <fullName evidence="4">Type II secretory pathway component PulK</fullName>
    </submittedName>
</protein>
<dbReference type="Gene3D" id="1.10.40.60">
    <property type="entry name" value="EpsJ-like"/>
    <property type="match status" value="1"/>
</dbReference>
<evidence type="ECO:0000256" key="1">
    <source>
        <dbReference type="SAM" id="Phobius"/>
    </source>
</evidence>
<evidence type="ECO:0000313" key="4">
    <source>
        <dbReference type="EMBL" id="PVY79074.1"/>
    </source>
</evidence>
<organism evidence="3 5">
    <name type="scientific">Tamilnaduibacter salinus</name>
    <dbReference type="NCBI Taxonomy" id="1484056"/>
    <lineage>
        <taxon>Bacteria</taxon>
        <taxon>Pseudomonadati</taxon>
        <taxon>Pseudomonadota</taxon>
        <taxon>Gammaproteobacteria</taxon>
        <taxon>Pseudomonadales</taxon>
        <taxon>Marinobacteraceae</taxon>
        <taxon>Tamilnaduibacter</taxon>
    </lineage>
</organism>
<sequence>MGRIPAKQKGFVLAVVLWSIAALTLITGGIVARINNTLEQAYSMRELALLQQQMMATEQTLLYMLSARPHNAAGADLDAGAVTTDTSSPFGASAPEDTGGPTLRFDGTWYSGVGDSGYSLQDAGATLSLLEPRRETWLRIMELLGVPPADADRWFDQLLDYQDRDNLARLNGAEREAYQEQGLTLPPNRFPVTPHELKNLPIAGKYPEITESLIRVSTSGAGTMSNLNTSPPIMLELIHFLTESDAQQVARSRGLEIIPSLSSASSRFGMLFQGGQFQTLWVPSGNVRIMLGDAQGRHKRWIEVKFTAISNGAPWVIEYSHPVNLNQRRQEPDTTDALSPNATTEATLRASAWPYYSAFFPNQLPLE</sequence>
<evidence type="ECO:0000313" key="3">
    <source>
        <dbReference type="EMBL" id="PAV25020.1"/>
    </source>
</evidence>
<accession>A0A2A2I1Q4</accession>
<reference evidence="4 6" key="2">
    <citation type="submission" date="2018-04" db="EMBL/GenBank/DDBJ databases">
        <title>Genomic Encyclopedia of Type Strains, Phase IV (KMG-IV): sequencing the most valuable type-strain genomes for metagenomic binning, comparative biology and taxonomic classification.</title>
        <authorList>
            <person name="Goeker M."/>
        </authorList>
    </citation>
    <scope>NUCLEOTIDE SEQUENCE [LARGE SCALE GENOMIC DNA]</scope>
    <source>
        <strain evidence="4 6">DSM 28688</strain>
    </source>
</reference>
<evidence type="ECO:0000313" key="5">
    <source>
        <dbReference type="Proteomes" id="UP000218332"/>
    </source>
</evidence>
<keyword evidence="1" id="KW-0472">Membrane</keyword>
<evidence type="ECO:0000259" key="2">
    <source>
        <dbReference type="Pfam" id="PF21687"/>
    </source>
</evidence>
<dbReference type="Proteomes" id="UP000218332">
    <property type="component" value="Unassembled WGS sequence"/>
</dbReference>
<dbReference type="Pfam" id="PF21687">
    <property type="entry name" value="T2SSK_1st"/>
    <property type="match status" value="1"/>
</dbReference>
<feature type="domain" description="T2SS protein K first SAM-like" evidence="2">
    <location>
        <begin position="133"/>
        <end position="200"/>
    </location>
</feature>
<dbReference type="Proteomes" id="UP000245887">
    <property type="component" value="Unassembled WGS sequence"/>
</dbReference>
<dbReference type="SUPFAM" id="SSF158544">
    <property type="entry name" value="GspK insert domain-like"/>
    <property type="match status" value="1"/>
</dbReference>
<dbReference type="EMBL" id="QEKQ01000001">
    <property type="protein sequence ID" value="PVY79074.1"/>
    <property type="molecule type" value="Genomic_DNA"/>
</dbReference>
<keyword evidence="1" id="KW-1133">Transmembrane helix</keyword>
<dbReference type="OrthoDB" id="6388271at2"/>
<keyword evidence="1" id="KW-0812">Transmembrane</keyword>
<proteinExistence type="predicted"/>
<reference evidence="3 5" key="1">
    <citation type="submission" date="2017-07" db="EMBL/GenBank/DDBJ databases">
        <title>Tamlnaduibacter salinus (Mi-7) genome sequencing.</title>
        <authorList>
            <person name="Verma A."/>
            <person name="Krishnamurthi S."/>
        </authorList>
    </citation>
    <scope>NUCLEOTIDE SEQUENCE [LARGE SCALE GENOMIC DNA]</scope>
    <source>
        <strain evidence="3 5">Mi-7</strain>
    </source>
</reference>
<feature type="transmembrane region" description="Helical" evidence="1">
    <location>
        <begin position="12"/>
        <end position="34"/>
    </location>
</feature>
<keyword evidence="5" id="KW-1185">Reference proteome</keyword>
<name>A0A2A2I1Q4_9GAMM</name>
<evidence type="ECO:0000313" key="6">
    <source>
        <dbReference type="Proteomes" id="UP000245887"/>
    </source>
</evidence>
<dbReference type="RefSeq" id="WP_095611923.1">
    <property type="nucleotide sequence ID" value="NZ_NMPM01000084.1"/>
</dbReference>
<dbReference type="InterPro" id="IPR049031">
    <property type="entry name" value="T2SSK_SAM-like_1st"/>
</dbReference>
<comment type="caution">
    <text evidence="3">The sequence shown here is derived from an EMBL/GenBank/DDBJ whole genome shotgun (WGS) entry which is preliminary data.</text>
</comment>
<gene>
    <name evidence="4" type="ORF">C8D92_101280</name>
    <name evidence="3" type="ORF">CF392_13200</name>
</gene>
<dbReference type="EMBL" id="NMPM01000084">
    <property type="protein sequence ID" value="PAV25020.1"/>
    <property type="molecule type" value="Genomic_DNA"/>
</dbReference>
<dbReference type="AlphaFoldDB" id="A0A2A2I1Q4"/>
<dbReference type="InterPro" id="IPR038072">
    <property type="entry name" value="GspK_central_sf"/>
</dbReference>